<dbReference type="GO" id="GO:0006351">
    <property type="term" value="P:DNA-templated transcription"/>
    <property type="evidence" value="ECO:0007669"/>
    <property type="project" value="InterPro"/>
</dbReference>
<comment type="caution">
    <text evidence="10">The sequence shown here is derived from an EMBL/GenBank/DDBJ whole genome shotgun (WGS) entry which is preliminary data.</text>
</comment>
<evidence type="ECO:0000256" key="6">
    <source>
        <dbReference type="ARBA" id="ARBA00023163"/>
    </source>
</evidence>
<feature type="compositionally biased region" description="Polar residues" evidence="8">
    <location>
        <begin position="708"/>
        <end position="719"/>
    </location>
</feature>
<dbReference type="Proteomes" id="UP000433876">
    <property type="component" value="Unassembled WGS sequence"/>
</dbReference>
<gene>
    <name evidence="10" type="ORF">SMACR_03741</name>
</gene>
<evidence type="ECO:0000313" key="10">
    <source>
        <dbReference type="EMBL" id="KAA8629196.1"/>
    </source>
</evidence>
<keyword evidence="2" id="KW-0479">Metal-binding</keyword>
<dbReference type="EMBL" id="NMPR01000145">
    <property type="protein sequence ID" value="KAA8629196.1"/>
    <property type="molecule type" value="Genomic_DNA"/>
</dbReference>
<keyword evidence="5" id="KW-0238">DNA-binding</keyword>
<feature type="region of interest" description="Disordered" evidence="8">
    <location>
        <begin position="927"/>
        <end position="950"/>
    </location>
</feature>
<keyword evidence="7" id="KW-0539">Nucleus</keyword>
<dbReference type="PROSITE" id="PS50048">
    <property type="entry name" value="ZN2_CY6_FUNGAL_2"/>
    <property type="match status" value="1"/>
</dbReference>
<protein>
    <recommendedName>
        <fullName evidence="9">Zn(2)-C6 fungal-type domain-containing protein</fullName>
    </recommendedName>
</protein>
<comment type="subcellular location">
    <subcellularLocation>
        <location evidence="1">Nucleus</location>
    </subcellularLocation>
</comment>
<evidence type="ECO:0000259" key="9">
    <source>
        <dbReference type="PROSITE" id="PS50048"/>
    </source>
</evidence>
<feature type="region of interest" description="Disordered" evidence="8">
    <location>
        <begin position="708"/>
        <end position="761"/>
    </location>
</feature>
<feature type="region of interest" description="Disordered" evidence="8">
    <location>
        <begin position="136"/>
        <end position="157"/>
    </location>
</feature>
<dbReference type="CDD" id="cd12148">
    <property type="entry name" value="fungal_TF_MHR"/>
    <property type="match status" value="1"/>
</dbReference>
<dbReference type="PANTHER" id="PTHR47782">
    <property type="entry name" value="ZN(II)2CYS6 TRANSCRIPTION FACTOR (EUROFUNG)-RELATED"/>
    <property type="match status" value="1"/>
</dbReference>
<evidence type="ECO:0000256" key="8">
    <source>
        <dbReference type="SAM" id="MobiDB-lite"/>
    </source>
</evidence>
<feature type="compositionally biased region" description="Basic and acidic residues" evidence="8">
    <location>
        <begin position="136"/>
        <end position="148"/>
    </location>
</feature>
<sequence>MDAAEIVRRALGSIAERRSSQQHLQQQQQQQQQQLQATPSYFPFPTQHQHAVHRPPAPRPQRRDASNLGYTLTACCRCRQRKTRCGTSLPRCMPCERAGAVCEYWDSTLQKKVSRSYVVKLRDKLRRLTDELAQFKTDEADPQDRRQSPDLSSSLVRPNVSDEISYWFGPSSGVGLQRTLMEEAKRYMESESFTNLLSESVTRRVDRATRMQSISTGRKKSYPLISEIPVQQLPKRAAADKLLEVYIQRAQIWAPILHEKLLEEHVNSVYDGDTDPYKRFVVHMVFAIGLRKLSSQYAGLADSFYIAATEYFWQVIQPRDLKSLQSIILLAQYYLLCPYKAPGYYIAGLATKLCQQLNIVDEQTISSGVDEQTLDMRRRLAWVTINNELGLAYITGRPNGFSKSHDAINLKFFESRSDENITEHGIKSGPPCVRKLVAIHFCKMTLLQAEIRRVLYEQTMPNVNSEEHSWVAKMQKRLEEWRDSAPEKAEPWCKTLFAFYFHNMMISLYRPSPQIPDPSATAAAKCYDASRQVIELSSTQIKASAVDITYIFLSTIHTALSTLLWSVSYAEVRADHSADEVKDITETALEIFDQCSEFLPEPQAVSEFYDVLISVSLRRYHIKEEPITPTPGIQHLPNANGFGQPGLLNSTISSPDMFATPQITQTPQDKGTPIFRAPSFRYVFDGTPEQEPPTDLHNSPFRPSQPMFRSNSIFGSPSTDPGRRLSNWAPETTSVNHNASVDAQGPPSGRFEPSISPPTDPSTPIAMPGAFNPPTTLPPTPLQHIPVNTLPITTEPLTAYHLAPSPAMPLPQPAPPLIPTTTAQQAWFNPPPPLLSPHTFSSSRGSISLSGNANDVMLNPGLGLWLTRFSDNYSLNRGPPPTSNGWGPAWATNNSNTNHNNPNGVGAGPGGAGMGAGVPWGAQPPPPHSGGSIGGGGMMPNNNSGNMNNVWATHWSDQRQGSLSQEQQDELMDVLETEGMAEIDMFLKMETS</sequence>
<keyword evidence="4" id="KW-0805">Transcription regulation</keyword>
<name>A0A8S8ZK16_SORMA</name>
<dbReference type="InterPro" id="IPR052202">
    <property type="entry name" value="Yeast_MetPath_Reg"/>
</dbReference>
<dbReference type="AlphaFoldDB" id="A0A8S8ZK16"/>
<feature type="region of interest" description="Disordered" evidence="8">
    <location>
        <begin position="41"/>
        <end position="65"/>
    </location>
</feature>
<reference evidence="10 11" key="1">
    <citation type="submission" date="2017-07" db="EMBL/GenBank/DDBJ databases">
        <title>Genome sequence of the Sordaria macrospora wild type strain R19027.</title>
        <authorList>
            <person name="Nowrousian M."/>
            <person name="Teichert I."/>
            <person name="Kueck U."/>
        </authorList>
    </citation>
    <scope>NUCLEOTIDE SEQUENCE [LARGE SCALE GENOMIC DNA]</scope>
    <source>
        <strain evidence="10 11">R19027</strain>
        <tissue evidence="10">Mycelium</tissue>
    </source>
</reference>
<dbReference type="OMA" id="WPVLHEK"/>
<dbReference type="VEuPathDB" id="FungiDB:SMAC_03741"/>
<evidence type="ECO:0000256" key="5">
    <source>
        <dbReference type="ARBA" id="ARBA00023125"/>
    </source>
</evidence>
<feature type="compositionally biased region" description="Polar residues" evidence="8">
    <location>
        <begin position="729"/>
        <end position="741"/>
    </location>
</feature>
<dbReference type="GO" id="GO:0008270">
    <property type="term" value="F:zinc ion binding"/>
    <property type="evidence" value="ECO:0007669"/>
    <property type="project" value="InterPro"/>
</dbReference>
<dbReference type="InterPro" id="IPR001138">
    <property type="entry name" value="Zn2Cys6_DnaBD"/>
</dbReference>
<dbReference type="InterPro" id="IPR007219">
    <property type="entry name" value="XnlR_reg_dom"/>
</dbReference>
<proteinExistence type="predicted"/>
<dbReference type="GO" id="GO:0005634">
    <property type="term" value="C:nucleus"/>
    <property type="evidence" value="ECO:0007669"/>
    <property type="project" value="UniProtKB-SubCell"/>
</dbReference>
<dbReference type="SMART" id="SM00066">
    <property type="entry name" value="GAL4"/>
    <property type="match status" value="1"/>
</dbReference>
<dbReference type="PROSITE" id="PS00463">
    <property type="entry name" value="ZN2_CY6_FUNGAL_1"/>
    <property type="match status" value="1"/>
</dbReference>
<evidence type="ECO:0000256" key="3">
    <source>
        <dbReference type="ARBA" id="ARBA00022833"/>
    </source>
</evidence>
<dbReference type="Pfam" id="PF04082">
    <property type="entry name" value="Fungal_trans"/>
    <property type="match status" value="1"/>
</dbReference>
<keyword evidence="3" id="KW-0862">Zinc</keyword>
<accession>A0A8S8ZK16</accession>
<organism evidence="10 11">
    <name type="scientific">Sordaria macrospora</name>
    <dbReference type="NCBI Taxonomy" id="5147"/>
    <lineage>
        <taxon>Eukaryota</taxon>
        <taxon>Fungi</taxon>
        <taxon>Dikarya</taxon>
        <taxon>Ascomycota</taxon>
        <taxon>Pezizomycotina</taxon>
        <taxon>Sordariomycetes</taxon>
        <taxon>Sordariomycetidae</taxon>
        <taxon>Sordariales</taxon>
        <taxon>Sordariaceae</taxon>
        <taxon>Sordaria</taxon>
    </lineage>
</organism>
<feature type="domain" description="Zn(2)-C6 fungal-type" evidence="9">
    <location>
        <begin position="74"/>
        <end position="104"/>
    </location>
</feature>
<keyword evidence="6" id="KW-0804">Transcription</keyword>
<evidence type="ECO:0000256" key="4">
    <source>
        <dbReference type="ARBA" id="ARBA00023015"/>
    </source>
</evidence>
<dbReference type="Gene3D" id="4.10.240.10">
    <property type="entry name" value="Zn(2)-C6 fungal-type DNA-binding domain"/>
    <property type="match status" value="1"/>
</dbReference>
<evidence type="ECO:0000256" key="1">
    <source>
        <dbReference type="ARBA" id="ARBA00004123"/>
    </source>
</evidence>
<feature type="compositionally biased region" description="Low complexity" evidence="8">
    <location>
        <begin position="939"/>
        <end position="949"/>
    </location>
</feature>
<dbReference type="GO" id="GO:0045944">
    <property type="term" value="P:positive regulation of transcription by RNA polymerase II"/>
    <property type="evidence" value="ECO:0007669"/>
    <property type="project" value="TreeGrafter"/>
</dbReference>
<dbReference type="PANTHER" id="PTHR47782:SF8">
    <property type="entry name" value="ZN(II)2CYS6 TRANSCRIPTION FACTOR (EUROFUNG)"/>
    <property type="match status" value="1"/>
</dbReference>
<dbReference type="GO" id="GO:0000981">
    <property type="term" value="F:DNA-binding transcription factor activity, RNA polymerase II-specific"/>
    <property type="evidence" value="ECO:0007669"/>
    <property type="project" value="InterPro"/>
</dbReference>
<dbReference type="CDD" id="cd00067">
    <property type="entry name" value="GAL4"/>
    <property type="match status" value="1"/>
</dbReference>
<dbReference type="GO" id="GO:0043565">
    <property type="term" value="F:sequence-specific DNA binding"/>
    <property type="evidence" value="ECO:0007669"/>
    <property type="project" value="TreeGrafter"/>
</dbReference>
<evidence type="ECO:0000256" key="7">
    <source>
        <dbReference type="ARBA" id="ARBA00023242"/>
    </source>
</evidence>
<dbReference type="InterPro" id="IPR036864">
    <property type="entry name" value="Zn2-C6_fun-type_DNA-bd_sf"/>
</dbReference>
<evidence type="ECO:0000256" key="2">
    <source>
        <dbReference type="ARBA" id="ARBA00022723"/>
    </source>
</evidence>
<dbReference type="SUPFAM" id="SSF57701">
    <property type="entry name" value="Zn2/Cys6 DNA-binding domain"/>
    <property type="match status" value="1"/>
</dbReference>
<dbReference type="Pfam" id="PF00172">
    <property type="entry name" value="Zn_clus"/>
    <property type="match status" value="1"/>
</dbReference>
<evidence type="ECO:0000313" key="11">
    <source>
        <dbReference type="Proteomes" id="UP000433876"/>
    </source>
</evidence>